<dbReference type="PROSITE" id="PS51273">
    <property type="entry name" value="GATASE_TYPE_1"/>
    <property type="match status" value="1"/>
</dbReference>
<dbReference type="CDD" id="cd01741">
    <property type="entry name" value="GATase1_1"/>
    <property type="match status" value="1"/>
</dbReference>
<evidence type="ECO:0000259" key="1">
    <source>
        <dbReference type="Pfam" id="PF00117"/>
    </source>
</evidence>
<dbReference type="OMA" id="PWIQTLK"/>
<dbReference type="AlphaFoldDB" id="A0A1G4MK38"/>
<reference evidence="2 3" key="1">
    <citation type="submission" date="2016-03" db="EMBL/GenBank/DDBJ databases">
        <authorList>
            <person name="Devillers H."/>
        </authorList>
    </citation>
    <scope>NUCLEOTIDE SEQUENCE [LARGE SCALE GENOMIC DNA]</scope>
    <source>
        <strain evidence="2">CBS 6772</strain>
    </source>
</reference>
<dbReference type="STRING" id="4955.A0A1G4MK38"/>
<sequence length="256" mass="28879">MAAKIAIFNADHLKENLKKWGDFADMAITMLEQSKEPGLDVKYVVFQVHKNEFPSLEELKKGNYVGIYITGSESDSFDTHTEWIINLRKIMYTILTEPDFPPVAGVCFGHQIVPASLNCKVHRNNVGFEGGMVPVELTTEALKYGLFQKSGRVPTNSITIGAVHSDIVYEIPKGYFNILTSPKCEIHGLYKKNRVLTLQGHPEFTTDVVMICAENAHKKKLLKREELEHLKAQASQLGNDGIFASKYIWKLFYGEI</sequence>
<protein>
    <submittedName>
        <fullName evidence="2">LAFE_0H08086g1_1</fullName>
    </submittedName>
</protein>
<dbReference type="InterPro" id="IPR044992">
    <property type="entry name" value="ChyE-like"/>
</dbReference>
<dbReference type="EMBL" id="LT598491">
    <property type="protein sequence ID" value="SCW04191.1"/>
    <property type="molecule type" value="Genomic_DNA"/>
</dbReference>
<proteinExistence type="predicted"/>
<feature type="domain" description="Glutamine amidotransferase" evidence="1">
    <location>
        <begin position="47"/>
        <end position="206"/>
    </location>
</feature>
<name>A0A1G4MK38_LACFM</name>
<keyword evidence="3" id="KW-1185">Reference proteome</keyword>
<dbReference type="GO" id="GO:0005634">
    <property type="term" value="C:nucleus"/>
    <property type="evidence" value="ECO:0007669"/>
    <property type="project" value="TreeGrafter"/>
</dbReference>
<dbReference type="InterPro" id="IPR017926">
    <property type="entry name" value="GATASE"/>
</dbReference>
<gene>
    <name evidence="2" type="ORF">LAFE_0H08086G</name>
</gene>
<evidence type="ECO:0000313" key="3">
    <source>
        <dbReference type="Proteomes" id="UP000190831"/>
    </source>
</evidence>
<organism evidence="2 3">
    <name type="scientific">Lachancea fermentati</name>
    <name type="common">Zygosaccharomyces fermentati</name>
    <dbReference type="NCBI Taxonomy" id="4955"/>
    <lineage>
        <taxon>Eukaryota</taxon>
        <taxon>Fungi</taxon>
        <taxon>Dikarya</taxon>
        <taxon>Ascomycota</taxon>
        <taxon>Saccharomycotina</taxon>
        <taxon>Saccharomycetes</taxon>
        <taxon>Saccharomycetales</taxon>
        <taxon>Saccharomycetaceae</taxon>
        <taxon>Lachancea</taxon>
    </lineage>
</organism>
<dbReference type="SUPFAM" id="SSF52317">
    <property type="entry name" value="Class I glutamine amidotransferase-like"/>
    <property type="match status" value="1"/>
</dbReference>
<dbReference type="PANTHER" id="PTHR42695:SF5">
    <property type="entry name" value="GLUTAMINE AMIDOTRANSFERASE YLR126C-RELATED"/>
    <property type="match status" value="1"/>
</dbReference>
<dbReference type="OrthoDB" id="92161at2759"/>
<dbReference type="InterPro" id="IPR029062">
    <property type="entry name" value="Class_I_gatase-like"/>
</dbReference>
<dbReference type="PANTHER" id="PTHR42695">
    <property type="entry name" value="GLUTAMINE AMIDOTRANSFERASE YLR126C-RELATED"/>
    <property type="match status" value="1"/>
</dbReference>
<dbReference type="Pfam" id="PF00117">
    <property type="entry name" value="GATase"/>
    <property type="match status" value="1"/>
</dbReference>
<dbReference type="Proteomes" id="UP000190831">
    <property type="component" value="Chromosome H"/>
</dbReference>
<evidence type="ECO:0000313" key="2">
    <source>
        <dbReference type="EMBL" id="SCW04191.1"/>
    </source>
</evidence>
<accession>A0A1G4MK38</accession>
<dbReference type="Gene3D" id="3.40.50.880">
    <property type="match status" value="1"/>
</dbReference>
<dbReference type="GO" id="GO:0005829">
    <property type="term" value="C:cytosol"/>
    <property type="evidence" value="ECO:0007669"/>
    <property type="project" value="TreeGrafter"/>
</dbReference>